<evidence type="ECO:0000313" key="2">
    <source>
        <dbReference type="Proteomes" id="UP001056120"/>
    </source>
</evidence>
<keyword evidence="2" id="KW-1185">Reference proteome</keyword>
<reference evidence="2" key="1">
    <citation type="journal article" date="2022" name="Mol. Ecol. Resour.">
        <title>The genomes of chicory, endive, great burdock and yacon provide insights into Asteraceae palaeo-polyploidization history and plant inulin production.</title>
        <authorList>
            <person name="Fan W."/>
            <person name="Wang S."/>
            <person name="Wang H."/>
            <person name="Wang A."/>
            <person name="Jiang F."/>
            <person name="Liu H."/>
            <person name="Zhao H."/>
            <person name="Xu D."/>
            <person name="Zhang Y."/>
        </authorList>
    </citation>
    <scope>NUCLEOTIDE SEQUENCE [LARGE SCALE GENOMIC DNA]</scope>
    <source>
        <strain evidence="2">cv. Yunnan</strain>
    </source>
</reference>
<name>A0ACB9HH36_9ASTR</name>
<dbReference type="EMBL" id="CM042029">
    <property type="protein sequence ID" value="KAI3795218.1"/>
    <property type="molecule type" value="Genomic_DNA"/>
</dbReference>
<evidence type="ECO:0000313" key="1">
    <source>
        <dbReference type="EMBL" id="KAI3795218.1"/>
    </source>
</evidence>
<proteinExistence type="predicted"/>
<sequence length="164" mass="19355">MSFATLKKLARFNTGNTSESPYHYPSDAVLSVEKANEEEWKVRVRELFMDVEENMSDSDNEAEYVPRAPEPIVTGQSQEIEESRVHRRAMMHQQELFRNQDFMYQEQIRHEWDYERGHAYTVRPRPENWADPMRLPYSVTQELPHYALNTPSIWVSPYAQSGEG</sequence>
<comment type="caution">
    <text evidence="1">The sequence shown here is derived from an EMBL/GenBank/DDBJ whole genome shotgun (WGS) entry which is preliminary data.</text>
</comment>
<gene>
    <name evidence="1" type="ORF">L1987_37867</name>
</gene>
<dbReference type="Proteomes" id="UP001056120">
    <property type="component" value="Linkage Group LG12"/>
</dbReference>
<protein>
    <submittedName>
        <fullName evidence="1">Uncharacterized protein</fullName>
    </submittedName>
</protein>
<accession>A0ACB9HH36</accession>
<organism evidence="1 2">
    <name type="scientific">Smallanthus sonchifolius</name>
    <dbReference type="NCBI Taxonomy" id="185202"/>
    <lineage>
        <taxon>Eukaryota</taxon>
        <taxon>Viridiplantae</taxon>
        <taxon>Streptophyta</taxon>
        <taxon>Embryophyta</taxon>
        <taxon>Tracheophyta</taxon>
        <taxon>Spermatophyta</taxon>
        <taxon>Magnoliopsida</taxon>
        <taxon>eudicotyledons</taxon>
        <taxon>Gunneridae</taxon>
        <taxon>Pentapetalae</taxon>
        <taxon>asterids</taxon>
        <taxon>campanulids</taxon>
        <taxon>Asterales</taxon>
        <taxon>Asteraceae</taxon>
        <taxon>Asteroideae</taxon>
        <taxon>Heliantheae alliance</taxon>
        <taxon>Millerieae</taxon>
        <taxon>Smallanthus</taxon>
    </lineage>
</organism>
<reference evidence="1 2" key="2">
    <citation type="journal article" date="2022" name="Mol. Ecol. Resour.">
        <title>The genomes of chicory, endive, great burdock and yacon provide insights into Asteraceae paleo-polyploidization history and plant inulin production.</title>
        <authorList>
            <person name="Fan W."/>
            <person name="Wang S."/>
            <person name="Wang H."/>
            <person name="Wang A."/>
            <person name="Jiang F."/>
            <person name="Liu H."/>
            <person name="Zhao H."/>
            <person name="Xu D."/>
            <person name="Zhang Y."/>
        </authorList>
    </citation>
    <scope>NUCLEOTIDE SEQUENCE [LARGE SCALE GENOMIC DNA]</scope>
    <source>
        <strain evidence="2">cv. Yunnan</strain>
        <tissue evidence="1">Leaves</tissue>
    </source>
</reference>